<evidence type="ECO:0000256" key="6">
    <source>
        <dbReference type="ARBA" id="ARBA00022500"/>
    </source>
</evidence>
<evidence type="ECO:0000313" key="13">
    <source>
        <dbReference type="Proteomes" id="UP000316855"/>
    </source>
</evidence>
<evidence type="ECO:0000256" key="1">
    <source>
        <dbReference type="ARBA" id="ARBA00004413"/>
    </source>
</evidence>
<dbReference type="GO" id="GO:0015031">
    <property type="term" value="P:protein transport"/>
    <property type="evidence" value="ECO:0007669"/>
    <property type="project" value="UniProtKB-KW"/>
</dbReference>
<dbReference type="GO" id="GO:0071973">
    <property type="term" value="P:bacterial-type flagellum-dependent cell motility"/>
    <property type="evidence" value="ECO:0007669"/>
    <property type="project" value="InterPro"/>
</dbReference>
<dbReference type="EMBL" id="CP036343">
    <property type="protein sequence ID" value="QDT89721.1"/>
    <property type="molecule type" value="Genomic_DNA"/>
</dbReference>
<keyword evidence="8" id="KW-0653">Protein transport</keyword>
<dbReference type="InterPro" id="IPR012823">
    <property type="entry name" value="Flagell_FliJ"/>
</dbReference>
<keyword evidence="10" id="KW-1006">Bacterial flagellum protein export</keyword>
<evidence type="ECO:0000256" key="3">
    <source>
        <dbReference type="ARBA" id="ARBA00020392"/>
    </source>
</evidence>
<keyword evidence="13" id="KW-1185">Reference proteome</keyword>
<dbReference type="InterPro" id="IPR053716">
    <property type="entry name" value="Flag_assembly_chemotaxis_eff"/>
</dbReference>
<reference evidence="12 13" key="1">
    <citation type="submission" date="2019-02" db="EMBL/GenBank/DDBJ databases">
        <title>Deep-cultivation of Planctomycetes and their phenomic and genomic characterization uncovers novel biology.</title>
        <authorList>
            <person name="Wiegand S."/>
            <person name="Jogler M."/>
            <person name="Boedeker C."/>
            <person name="Pinto D."/>
            <person name="Vollmers J."/>
            <person name="Rivas-Marin E."/>
            <person name="Kohn T."/>
            <person name="Peeters S.H."/>
            <person name="Heuer A."/>
            <person name="Rast P."/>
            <person name="Oberbeckmann S."/>
            <person name="Bunk B."/>
            <person name="Jeske O."/>
            <person name="Meyerdierks A."/>
            <person name="Storesund J.E."/>
            <person name="Kallscheuer N."/>
            <person name="Luecker S."/>
            <person name="Lage O.M."/>
            <person name="Pohl T."/>
            <person name="Merkel B.J."/>
            <person name="Hornburger P."/>
            <person name="Mueller R.-W."/>
            <person name="Bruemmer F."/>
            <person name="Labrenz M."/>
            <person name="Spormann A.M."/>
            <person name="Op den Camp H."/>
            <person name="Overmann J."/>
            <person name="Amann R."/>
            <person name="Jetten M.S.M."/>
            <person name="Mascher T."/>
            <person name="Medema M.H."/>
            <person name="Devos D.P."/>
            <person name="Kaster A.-K."/>
            <person name="Ovreas L."/>
            <person name="Rohde M."/>
            <person name="Galperin M.Y."/>
            <person name="Jogler C."/>
        </authorList>
    </citation>
    <scope>NUCLEOTIDE SEQUENCE [LARGE SCALE GENOMIC DNA]</scope>
    <source>
        <strain evidence="12 13">Pan161</strain>
    </source>
</reference>
<name>A0A517V9N3_9PLAN</name>
<evidence type="ECO:0000256" key="8">
    <source>
        <dbReference type="ARBA" id="ARBA00022927"/>
    </source>
</evidence>
<keyword evidence="12" id="KW-0969">Cilium</keyword>
<dbReference type="GO" id="GO:0005886">
    <property type="term" value="C:plasma membrane"/>
    <property type="evidence" value="ECO:0007669"/>
    <property type="project" value="UniProtKB-SubCell"/>
</dbReference>
<dbReference type="Pfam" id="PF02050">
    <property type="entry name" value="FliJ"/>
    <property type="match status" value="1"/>
</dbReference>
<keyword evidence="4" id="KW-0813">Transport</keyword>
<keyword evidence="12" id="KW-0966">Cell projection</keyword>
<gene>
    <name evidence="12" type="ORF">Pan161_13530</name>
</gene>
<dbReference type="AlphaFoldDB" id="A0A517V9N3"/>
<sequence length="155" mass="18233">MNLSEMKKFHFQFESVLKMRRHKRSMCHQLLGEILQADQRLIDQAEQLKLHRTEQFQEIRARQSEGRVDIDGTTSLRYYAGQLQTQIQSIIANRELVAKQIALCRQALAKAEQEVKAMEKLSDKYRDEFLYVQNQKEMVELEETWSATQQTGGNQ</sequence>
<dbReference type="GO" id="GO:0006935">
    <property type="term" value="P:chemotaxis"/>
    <property type="evidence" value="ECO:0007669"/>
    <property type="project" value="UniProtKB-KW"/>
</dbReference>
<proteinExistence type="inferred from homology"/>
<dbReference type="GO" id="GO:0009288">
    <property type="term" value="C:bacterial-type flagellum"/>
    <property type="evidence" value="ECO:0007669"/>
    <property type="project" value="InterPro"/>
</dbReference>
<evidence type="ECO:0000256" key="10">
    <source>
        <dbReference type="ARBA" id="ARBA00023225"/>
    </source>
</evidence>
<evidence type="ECO:0000256" key="5">
    <source>
        <dbReference type="ARBA" id="ARBA00022475"/>
    </source>
</evidence>
<evidence type="ECO:0000256" key="11">
    <source>
        <dbReference type="SAM" id="Coils"/>
    </source>
</evidence>
<keyword evidence="9" id="KW-0472">Membrane</keyword>
<evidence type="ECO:0000256" key="9">
    <source>
        <dbReference type="ARBA" id="ARBA00023136"/>
    </source>
</evidence>
<evidence type="ECO:0000313" key="12">
    <source>
        <dbReference type="EMBL" id="QDT89721.1"/>
    </source>
</evidence>
<organism evidence="12 13">
    <name type="scientific">Gimesia algae</name>
    <dbReference type="NCBI Taxonomy" id="2527971"/>
    <lineage>
        <taxon>Bacteria</taxon>
        <taxon>Pseudomonadati</taxon>
        <taxon>Planctomycetota</taxon>
        <taxon>Planctomycetia</taxon>
        <taxon>Planctomycetales</taxon>
        <taxon>Planctomycetaceae</taxon>
        <taxon>Gimesia</taxon>
    </lineage>
</organism>
<evidence type="ECO:0000256" key="4">
    <source>
        <dbReference type="ARBA" id="ARBA00022448"/>
    </source>
</evidence>
<dbReference type="OrthoDB" id="288955at2"/>
<feature type="coiled-coil region" evidence="11">
    <location>
        <begin position="101"/>
        <end position="128"/>
    </location>
</feature>
<dbReference type="GO" id="GO:0044781">
    <property type="term" value="P:bacterial-type flagellum organization"/>
    <property type="evidence" value="ECO:0007669"/>
    <property type="project" value="UniProtKB-KW"/>
</dbReference>
<keyword evidence="11" id="KW-0175">Coiled coil</keyword>
<evidence type="ECO:0000256" key="2">
    <source>
        <dbReference type="ARBA" id="ARBA00010004"/>
    </source>
</evidence>
<dbReference type="Gene3D" id="1.10.287.1700">
    <property type="match status" value="1"/>
</dbReference>
<dbReference type="Proteomes" id="UP000316855">
    <property type="component" value="Chromosome"/>
</dbReference>
<keyword evidence="12" id="KW-0282">Flagellum</keyword>
<comment type="subcellular location">
    <subcellularLocation>
        <location evidence="1">Cell membrane</location>
        <topology evidence="1">Peripheral membrane protein</topology>
        <orientation evidence="1">Cytoplasmic side</orientation>
    </subcellularLocation>
</comment>
<comment type="similarity">
    <text evidence="2">Belongs to the FliJ family.</text>
</comment>
<keyword evidence="6" id="KW-0145">Chemotaxis</keyword>
<keyword evidence="7" id="KW-1005">Bacterial flagellum biogenesis</keyword>
<protein>
    <recommendedName>
        <fullName evidence="3">Flagellar FliJ protein</fullName>
    </recommendedName>
</protein>
<evidence type="ECO:0000256" key="7">
    <source>
        <dbReference type="ARBA" id="ARBA00022795"/>
    </source>
</evidence>
<keyword evidence="5" id="KW-1003">Cell membrane</keyword>
<dbReference type="KEGG" id="gax:Pan161_13530"/>
<accession>A0A517V9N3</accession>